<dbReference type="PANTHER" id="PTHR30446">
    <property type="entry name" value="RECOMBINATION PROTEIN RECR"/>
    <property type="match status" value="1"/>
</dbReference>
<dbReference type="Gene3D" id="3.30.60.80">
    <property type="match status" value="1"/>
</dbReference>
<evidence type="ECO:0000259" key="8">
    <source>
        <dbReference type="PROSITE" id="PS50880"/>
    </source>
</evidence>
<dbReference type="InterPro" id="IPR023627">
    <property type="entry name" value="Rcmb_RecR"/>
</dbReference>
<keyword evidence="2 7" id="KW-0227">DNA damage</keyword>
<sequence length="214" mass="23661">MIFSSRLIEEAVEAFSRLPGIGRKTALRLVLHLLKEAPEETHRLADAIRRMRDEIRFCRICYNVSDAEVCSICGNPARRHDIICVVENIRDVMAIENTQQYAGVYHVLGGVISPLAGVGPEDLTIEPLVQRVATGQVQEVIMAISPTVEGDTTIFYISGKLKAYPVKLTTIARGIAFGGELEYADEMTLARSLTNRLPLEKYMLSSQADPSPDT</sequence>
<comment type="caution">
    <text evidence="9">The sequence shown here is derived from an EMBL/GenBank/DDBJ whole genome shotgun (WGS) entry which is preliminary data.</text>
</comment>
<gene>
    <name evidence="7" type="primary">recR</name>
    <name evidence="9" type="ORF">BXY57_0254</name>
</gene>
<dbReference type="SUPFAM" id="SSF111304">
    <property type="entry name" value="Recombination protein RecR"/>
    <property type="match status" value="1"/>
</dbReference>
<evidence type="ECO:0000256" key="2">
    <source>
        <dbReference type="ARBA" id="ARBA00022763"/>
    </source>
</evidence>
<dbReference type="PROSITE" id="PS50880">
    <property type="entry name" value="TOPRIM"/>
    <property type="match status" value="1"/>
</dbReference>
<dbReference type="NCBIfam" id="TIGR00615">
    <property type="entry name" value="recR"/>
    <property type="match status" value="1"/>
</dbReference>
<dbReference type="Pfam" id="PF13662">
    <property type="entry name" value="Toprim_4"/>
    <property type="match status" value="1"/>
</dbReference>
<dbReference type="InterPro" id="IPR006171">
    <property type="entry name" value="TOPRIM_dom"/>
</dbReference>
<dbReference type="Pfam" id="PF02132">
    <property type="entry name" value="RecR_ZnF"/>
    <property type="match status" value="1"/>
</dbReference>
<dbReference type="EMBL" id="PGFG01000001">
    <property type="protein sequence ID" value="PJJ74692.1"/>
    <property type="molecule type" value="Genomic_DNA"/>
</dbReference>
<dbReference type="HAMAP" id="MF_00017">
    <property type="entry name" value="RecR"/>
    <property type="match status" value="1"/>
</dbReference>
<comment type="similarity">
    <text evidence="7">Belongs to the RecR family.</text>
</comment>
<evidence type="ECO:0000256" key="1">
    <source>
        <dbReference type="ARBA" id="ARBA00022723"/>
    </source>
</evidence>
<proteinExistence type="inferred from homology"/>
<dbReference type="Gene3D" id="3.40.1360.10">
    <property type="match status" value="1"/>
</dbReference>
<name>A0A2M9CRY5_9BACT</name>
<dbReference type="CDD" id="cd01025">
    <property type="entry name" value="TOPRIM_recR"/>
    <property type="match status" value="1"/>
</dbReference>
<organism evidence="9 10">
    <name type="scientific">Thermoflavifilum aggregans</name>
    <dbReference type="NCBI Taxonomy" id="454188"/>
    <lineage>
        <taxon>Bacteria</taxon>
        <taxon>Pseudomonadati</taxon>
        <taxon>Bacteroidota</taxon>
        <taxon>Chitinophagia</taxon>
        <taxon>Chitinophagales</taxon>
        <taxon>Chitinophagaceae</taxon>
        <taxon>Thermoflavifilum</taxon>
    </lineage>
</organism>
<dbReference type="AlphaFoldDB" id="A0A2M9CRY5"/>
<dbReference type="GO" id="GO:0008270">
    <property type="term" value="F:zinc ion binding"/>
    <property type="evidence" value="ECO:0007669"/>
    <property type="project" value="UniProtKB-KW"/>
</dbReference>
<dbReference type="RefSeq" id="WP_100313394.1">
    <property type="nucleotide sequence ID" value="NZ_PGFG01000001.1"/>
</dbReference>
<dbReference type="Pfam" id="PF21176">
    <property type="entry name" value="RecR_HhH"/>
    <property type="match status" value="1"/>
</dbReference>
<dbReference type="Gene3D" id="1.10.8.420">
    <property type="entry name" value="RecR Domain 1"/>
    <property type="match status" value="1"/>
</dbReference>
<comment type="function">
    <text evidence="7">May play a role in DNA repair. It seems to be involved in an RecBC-independent recombinational process of DNA repair. It may act with RecF and RecO.</text>
</comment>
<feature type="domain" description="Toprim" evidence="8">
    <location>
        <begin position="81"/>
        <end position="176"/>
    </location>
</feature>
<dbReference type="Gene3D" id="6.10.250.240">
    <property type="match status" value="1"/>
</dbReference>
<dbReference type="Proteomes" id="UP000230000">
    <property type="component" value="Unassembled WGS sequence"/>
</dbReference>
<dbReference type="GO" id="GO:0006281">
    <property type="term" value="P:DNA repair"/>
    <property type="evidence" value="ECO:0007669"/>
    <property type="project" value="UniProtKB-UniRule"/>
</dbReference>
<dbReference type="InterPro" id="IPR034137">
    <property type="entry name" value="TOPRIM_RecR"/>
</dbReference>
<evidence type="ECO:0000313" key="10">
    <source>
        <dbReference type="Proteomes" id="UP000230000"/>
    </source>
</evidence>
<keyword evidence="10" id="KW-1185">Reference proteome</keyword>
<protein>
    <recommendedName>
        <fullName evidence="7">Recombination protein RecR</fullName>
    </recommendedName>
</protein>
<dbReference type="InterPro" id="IPR000093">
    <property type="entry name" value="DNA_Rcmb_RecR"/>
</dbReference>
<keyword evidence="3 7" id="KW-0863">Zinc-finger</keyword>
<evidence type="ECO:0000313" key="9">
    <source>
        <dbReference type="EMBL" id="PJJ74692.1"/>
    </source>
</evidence>
<accession>A0A2M9CRY5</accession>
<keyword evidence="4 7" id="KW-0862">Zinc</keyword>
<feature type="zinc finger region" description="C4-type" evidence="7">
    <location>
        <begin position="58"/>
        <end position="73"/>
    </location>
</feature>
<keyword evidence="5 7" id="KW-0233">DNA recombination</keyword>
<evidence type="ECO:0000256" key="6">
    <source>
        <dbReference type="ARBA" id="ARBA00023204"/>
    </source>
</evidence>
<evidence type="ECO:0000256" key="4">
    <source>
        <dbReference type="ARBA" id="ARBA00022833"/>
    </source>
</evidence>
<evidence type="ECO:0000256" key="5">
    <source>
        <dbReference type="ARBA" id="ARBA00023172"/>
    </source>
</evidence>
<keyword evidence="6 7" id="KW-0234">DNA repair</keyword>
<dbReference type="PANTHER" id="PTHR30446:SF0">
    <property type="entry name" value="RECOMBINATION PROTEIN RECR"/>
    <property type="match status" value="1"/>
</dbReference>
<dbReference type="GO" id="GO:0006310">
    <property type="term" value="P:DNA recombination"/>
    <property type="evidence" value="ECO:0007669"/>
    <property type="project" value="UniProtKB-UniRule"/>
</dbReference>
<dbReference type="Pfam" id="PF21175">
    <property type="entry name" value="RecR_C"/>
    <property type="match status" value="1"/>
</dbReference>
<dbReference type="InterPro" id="IPR015967">
    <property type="entry name" value="Rcmb_RecR_Znf"/>
</dbReference>
<evidence type="ECO:0000256" key="7">
    <source>
        <dbReference type="HAMAP-Rule" id="MF_00017"/>
    </source>
</evidence>
<dbReference type="SMART" id="SM00493">
    <property type="entry name" value="TOPRIM"/>
    <property type="match status" value="1"/>
</dbReference>
<evidence type="ECO:0000256" key="3">
    <source>
        <dbReference type="ARBA" id="ARBA00022771"/>
    </source>
</evidence>
<dbReference type="OrthoDB" id="9802672at2"/>
<keyword evidence="1 7" id="KW-0479">Metal-binding</keyword>
<dbReference type="GO" id="GO:0003677">
    <property type="term" value="F:DNA binding"/>
    <property type="evidence" value="ECO:0007669"/>
    <property type="project" value="UniProtKB-UniRule"/>
</dbReference>
<reference evidence="9 10" key="1">
    <citation type="submission" date="2017-11" db="EMBL/GenBank/DDBJ databases">
        <title>Genomic Encyclopedia of Archaeal and Bacterial Type Strains, Phase II (KMG-II): From Individual Species to Whole Genera.</title>
        <authorList>
            <person name="Goeker M."/>
        </authorList>
    </citation>
    <scope>NUCLEOTIDE SEQUENCE [LARGE SCALE GENOMIC DNA]</scope>
    <source>
        <strain evidence="9 10">DSM 27268</strain>
    </source>
</reference>